<keyword evidence="2" id="KW-1185">Reference proteome</keyword>
<dbReference type="AlphaFoldDB" id="A0A554N8I1"/>
<accession>A0A554N8I1</accession>
<dbReference type="InParanoid" id="A0A554N8I1"/>
<gene>
    <name evidence="1" type="ORF">DP107_11085</name>
</gene>
<dbReference type="Proteomes" id="UP000319894">
    <property type="component" value="Unassembled WGS sequence"/>
</dbReference>
<protein>
    <recommendedName>
        <fullName evidence="3">Small CPxCG-related zinc finger protein</fullName>
    </recommendedName>
</protein>
<evidence type="ECO:0000313" key="1">
    <source>
        <dbReference type="EMBL" id="TSD13705.1"/>
    </source>
</evidence>
<evidence type="ECO:0008006" key="3">
    <source>
        <dbReference type="Google" id="ProtNLM"/>
    </source>
</evidence>
<dbReference type="OrthoDB" id="23364at2157"/>
<reference evidence="1 2" key="1">
    <citation type="submission" date="2018-06" db="EMBL/GenBank/DDBJ databases">
        <title>Natronomonas sp. F16-60 a new haloarchaeon isolated from a solar saltern of Isla Cristina, Huelva, Spain.</title>
        <authorList>
            <person name="Duran-Viseras A."/>
            <person name="Sanchez-Porro C."/>
            <person name="Ventosa A."/>
        </authorList>
    </citation>
    <scope>NUCLEOTIDE SEQUENCE [LARGE SCALE GENOMIC DNA]</scope>
    <source>
        <strain evidence="1 2">F16-60</strain>
    </source>
</reference>
<name>A0A554N8I1_9EURY</name>
<organism evidence="1 2">
    <name type="scientific">Haloglomus irregulare</name>
    <dbReference type="NCBI Taxonomy" id="2234134"/>
    <lineage>
        <taxon>Archaea</taxon>
        <taxon>Methanobacteriati</taxon>
        <taxon>Methanobacteriota</taxon>
        <taxon>Stenosarchaea group</taxon>
        <taxon>Halobacteria</taxon>
        <taxon>Halobacteriales</taxon>
        <taxon>Natronomonadaceae</taxon>
        <taxon>Haloglomus</taxon>
    </lineage>
</organism>
<proteinExistence type="predicted"/>
<sequence>MSETTCSPPPDSAPAPQSIYAWLSCPACGSREVLRGPRAADGTVEISCKDCGLTGQYGL</sequence>
<dbReference type="EMBL" id="QMDX01000006">
    <property type="protein sequence ID" value="TSD13705.1"/>
    <property type="molecule type" value="Genomic_DNA"/>
</dbReference>
<comment type="caution">
    <text evidence="1">The sequence shown here is derived from an EMBL/GenBank/DDBJ whole genome shotgun (WGS) entry which is preliminary data.</text>
</comment>
<dbReference type="RefSeq" id="WP_144262228.1">
    <property type="nucleotide sequence ID" value="NZ_QMDX01000006.1"/>
</dbReference>
<evidence type="ECO:0000313" key="2">
    <source>
        <dbReference type="Proteomes" id="UP000319894"/>
    </source>
</evidence>